<dbReference type="Pfam" id="PF01740">
    <property type="entry name" value="STAS"/>
    <property type="match status" value="1"/>
</dbReference>
<protein>
    <submittedName>
        <fullName evidence="7">SulP family inorganic anion transporter</fullName>
    </submittedName>
</protein>
<dbReference type="NCBIfam" id="TIGR00815">
    <property type="entry name" value="sulP"/>
    <property type="match status" value="1"/>
</dbReference>
<feature type="transmembrane region" description="Helical" evidence="5">
    <location>
        <begin position="81"/>
        <end position="102"/>
    </location>
</feature>
<dbReference type="PANTHER" id="PTHR11814">
    <property type="entry name" value="SULFATE TRANSPORTER"/>
    <property type="match status" value="1"/>
</dbReference>
<dbReference type="InterPro" id="IPR002645">
    <property type="entry name" value="STAS_dom"/>
</dbReference>
<dbReference type="Proteomes" id="UP001367030">
    <property type="component" value="Unassembled WGS sequence"/>
</dbReference>
<dbReference type="InterPro" id="IPR036513">
    <property type="entry name" value="STAS_dom_sf"/>
</dbReference>
<dbReference type="RefSeq" id="WP_340337371.1">
    <property type="nucleotide sequence ID" value="NZ_JBBKZS010000010.1"/>
</dbReference>
<evidence type="ECO:0000259" key="6">
    <source>
        <dbReference type="PROSITE" id="PS50801"/>
    </source>
</evidence>
<dbReference type="CDD" id="cd07042">
    <property type="entry name" value="STAS_SulP_like_sulfate_transporter"/>
    <property type="match status" value="1"/>
</dbReference>
<keyword evidence="8" id="KW-1185">Reference proteome</keyword>
<accession>A0ABU8XBT3</accession>
<dbReference type="InterPro" id="IPR011547">
    <property type="entry name" value="SLC26A/SulP_dom"/>
</dbReference>
<dbReference type="Gene3D" id="3.30.750.24">
    <property type="entry name" value="STAS domain"/>
    <property type="match status" value="1"/>
</dbReference>
<evidence type="ECO:0000256" key="4">
    <source>
        <dbReference type="ARBA" id="ARBA00023136"/>
    </source>
</evidence>
<feature type="transmembrane region" description="Helical" evidence="5">
    <location>
        <begin position="56"/>
        <end position="75"/>
    </location>
</feature>
<evidence type="ECO:0000256" key="3">
    <source>
        <dbReference type="ARBA" id="ARBA00022989"/>
    </source>
</evidence>
<keyword evidence="4 5" id="KW-0472">Membrane</keyword>
<proteinExistence type="predicted"/>
<feature type="transmembrane region" description="Helical" evidence="5">
    <location>
        <begin position="335"/>
        <end position="368"/>
    </location>
</feature>
<keyword evidence="2 5" id="KW-0812">Transmembrane</keyword>
<sequence length="579" mass="60347">MPQQELDPPARGFGLPIADWLRGYQAGWLRADVLAGLIAAAVVIPKAFAYATIAGLPVQVGIYTALVPMVVYALLGSSRPLSVSTTTTLAILTGAALAEVSAGEGTANLAAACATLTLLTGVLLVLGGLFRLGFVADFISEPVLVGFKAGIGIVIVLDQVPKLMGIHFDKGSFLHNLLAIVQNIPEVSMPTLAVGAITVVGLIALEHFIPRAPAPLIAVAGGIAAMKFLGLDRHGVSMVGAVPTGLPGISLPDLRMVETLWPAALGIALMSFTETIAAGRAFARSGDPPPQPNRELVATGLANAAGALLSAMPAGGGTTQTAVNSLAGARTQLSALVTAAGSLLTALLLAPLIGLMPHATLAAVVIVYSVGLIKPVEFRDIARVRRTEFVWALVAAAGVVLLGTLQGIVVAIIVSLVALAWQMSDPPVQVLGRKPGTNVMRPRSDEHPGDETFPGLLVVRPEGRIFFANAHQVGRKVQALIDAAKPKVVVLDMGGVFDIEYTALKMLIDAEQRLRDKGVELWLSRLNPAVLDMVQRSPLGATLGRERMLLNTEQAIARYQGASSLVRVDRNGLADEQGD</sequence>
<dbReference type="SUPFAM" id="SSF52091">
    <property type="entry name" value="SpoIIaa-like"/>
    <property type="match status" value="1"/>
</dbReference>
<name>A0ABU8XBT3_9BURK</name>
<evidence type="ECO:0000313" key="7">
    <source>
        <dbReference type="EMBL" id="MEJ8857297.1"/>
    </source>
</evidence>
<dbReference type="Pfam" id="PF00916">
    <property type="entry name" value="Sulfate_transp"/>
    <property type="match status" value="1"/>
</dbReference>
<dbReference type="EMBL" id="JBBKZS010000010">
    <property type="protein sequence ID" value="MEJ8857297.1"/>
    <property type="molecule type" value="Genomic_DNA"/>
</dbReference>
<dbReference type="InterPro" id="IPR001902">
    <property type="entry name" value="SLC26A/SulP_fam"/>
</dbReference>
<dbReference type="PROSITE" id="PS50801">
    <property type="entry name" value="STAS"/>
    <property type="match status" value="1"/>
</dbReference>
<keyword evidence="3 5" id="KW-1133">Transmembrane helix</keyword>
<evidence type="ECO:0000256" key="2">
    <source>
        <dbReference type="ARBA" id="ARBA00022692"/>
    </source>
</evidence>
<feature type="domain" description="STAS" evidence="6">
    <location>
        <begin position="446"/>
        <end position="559"/>
    </location>
</feature>
<evidence type="ECO:0000313" key="8">
    <source>
        <dbReference type="Proteomes" id="UP001367030"/>
    </source>
</evidence>
<organism evidence="7 8">
    <name type="scientific">Variovorax robiniae</name>
    <dbReference type="NCBI Taxonomy" id="1836199"/>
    <lineage>
        <taxon>Bacteria</taxon>
        <taxon>Pseudomonadati</taxon>
        <taxon>Pseudomonadota</taxon>
        <taxon>Betaproteobacteria</taxon>
        <taxon>Burkholderiales</taxon>
        <taxon>Comamonadaceae</taxon>
        <taxon>Variovorax</taxon>
    </lineage>
</organism>
<comment type="subcellular location">
    <subcellularLocation>
        <location evidence="1">Membrane</location>
        <topology evidence="1">Multi-pass membrane protein</topology>
    </subcellularLocation>
</comment>
<reference evidence="7 8" key="1">
    <citation type="submission" date="2024-03" db="EMBL/GenBank/DDBJ databases">
        <title>Novel species of the genus Variovorax.</title>
        <authorList>
            <person name="Liu Q."/>
            <person name="Xin Y.-H."/>
        </authorList>
    </citation>
    <scope>NUCLEOTIDE SEQUENCE [LARGE SCALE GENOMIC DNA]</scope>
    <source>
        <strain evidence="7 8">KACC 18901</strain>
    </source>
</reference>
<feature type="transmembrane region" description="Helical" evidence="5">
    <location>
        <begin position="187"/>
        <end position="205"/>
    </location>
</feature>
<evidence type="ECO:0000256" key="5">
    <source>
        <dbReference type="SAM" id="Phobius"/>
    </source>
</evidence>
<comment type="caution">
    <text evidence="7">The sequence shown here is derived from an EMBL/GenBank/DDBJ whole genome shotgun (WGS) entry which is preliminary data.</text>
</comment>
<evidence type="ECO:0000256" key="1">
    <source>
        <dbReference type="ARBA" id="ARBA00004141"/>
    </source>
</evidence>
<gene>
    <name evidence="7" type="ORF">WKW79_22165</name>
</gene>
<feature type="transmembrane region" description="Helical" evidence="5">
    <location>
        <begin position="389"/>
        <end position="421"/>
    </location>
</feature>
<feature type="transmembrane region" description="Helical" evidence="5">
    <location>
        <begin position="109"/>
        <end position="130"/>
    </location>
</feature>